<proteinExistence type="inferred from homology"/>
<dbReference type="InterPro" id="IPR007551">
    <property type="entry name" value="YajQ/Smlt4090-like"/>
</dbReference>
<dbReference type="InterPro" id="IPR035570">
    <property type="entry name" value="UPF0234_N"/>
</dbReference>
<dbReference type="HAMAP" id="MF_00632">
    <property type="entry name" value="UPF0234"/>
    <property type="match status" value="1"/>
</dbReference>
<evidence type="ECO:0000256" key="1">
    <source>
        <dbReference type="ARBA" id="ARBA00022741"/>
    </source>
</evidence>
<comment type="function">
    <text evidence="3">Nucleotide-binding protein.</text>
</comment>
<dbReference type="Gene3D" id="3.30.70.990">
    <property type="entry name" value="YajQ-like, domain 2"/>
    <property type="match status" value="1"/>
</dbReference>
<dbReference type="InterPro" id="IPR036183">
    <property type="entry name" value="YajQ-like_sf"/>
</dbReference>
<gene>
    <name evidence="4" type="ORF">KAK11_12600</name>
</gene>
<dbReference type="Proteomes" id="UP000672097">
    <property type="component" value="Unassembled WGS sequence"/>
</dbReference>
<name>A0ABS5DZC0_9BURK</name>
<accession>A0ABS5DZC0</accession>
<dbReference type="RefSeq" id="WP_210809478.1">
    <property type="nucleotide sequence ID" value="NZ_JAGQDG010000004.1"/>
</dbReference>
<protein>
    <recommendedName>
        <fullName evidence="3">Nucleotide-binding protein KAK11_12600</fullName>
    </recommendedName>
</protein>
<evidence type="ECO:0000256" key="2">
    <source>
        <dbReference type="ARBA" id="ARBA00093450"/>
    </source>
</evidence>
<comment type="caution">
    <text evidence="4">The sequence shown here is derived from an EMBL/GenBank/DDBJ whole genome shotgun (WGS) entry which is preliminary data.</text>
</comment>
<dbReference type="CDD" id="cd11740">
    <property type="entry name" value="YajQ_like"/>
    <property type="match status" value="1"/>
</dbReference>
<comment type="similarity">
    <text evidence="2 3">Belongs to the YajQ family.</text>
</comment>
<evidence type="ECO:0000313" key="5">
    <source>
        <dbReference type="Proteomes" id="UP000672097"/>
    </source>
</evidence>
<keyword evidence="1 3" id="KW-0547">Nucleotide-binding</keyword>
<evidence type="ECO:0000313" key="4">
    <source>
        <dbReference type="EMBL" id="MBQ0936171.1"/>
    </source>
</evidence>
<evidence type="ECO:0000256" key="3">
    <source>
        <dbReference type="HAMAP-Rule" id="MF_00632"/>
    </source>
</evidence>
<sequence length="164" mass="18181">MPSFDVVLEPDMVAIKNSVANAEKEIGTRFDFKGTSASVELKEKEKELVLIGDSDFQIEQVSTVLIGKLTKQNVTVNYLDMSAKIEKIGGDKVKQVYKIKAGIEAELAKKITGAIKNSKLKVQASIQGDEVRITGKNRDDLQLAIALLRKDFADQPLKQQNFRD</sequence>
<dbReference type="NCBIfam" id="NF003819">
    <property type="entry name" value="PRK05412.1"/>
    <property type="match status" value="1"/>
</dbReference>
<dbReference type="Pfam" id="PF04461">
    <property type="entry name" value="YajQ"/>
    <property type="match status" value="1"/>
</dbReference>
<dbReference type="EMBL" id="JAGQDG010000004">
    <property type="protein sequence ID" value="MBQ0936171.1"/>
    <property type="molecule type" value="Genomic_DNA"/>
</dbReference>
<dbReference type="SUPFAM" id="SSF89963">
    <property type="entry name" value="YajQ-like"/>
    <property type="match status" value="2"/>
</dbReference>
<organism evidence="4 5">
    <name type="scientific">Ideonella paludis</name>
    <dbReference type="NCBI Taxonomy" id="1233411"/>
    <lineage>
        <taxon>Bacteria</taxon>
        <taxon>Pseudomonadati</taxon>
        <taxon>Pseudomonadota</taxon>
        <taxon>Betaproteobacteria</taxon>
        <taxon>Burkholderiales</taxon>
        <taxon>Sphaerotilaceae</taxon>
        <taxon>Ideonella</taxon>
    </lineage>
</organism>
<dbReference type="PANTHER" id="PTHR30476:SF0">
    <property type="entry name" value="UPF0234 PROTEIN YAJQ"/>
    <property type="match status" value="1"/>
</dbReference>
<reference evidence="4 5" key="1">
    <citation type="submission" date="2021-04" db="EMBL/GenBank/DDBJ databases">
        <title>The genome sequence of type strain Ideonella paludis KCTC 32238.</title>
        <authorList>
            <person name="Liu Y."/>
        </authorList>
    </citation>
    <scope>NUCLEOTIDE SEQUENCE [LARGE SCALE GENOMIC DNA]</scope>
    <source>
        <strain evidence="4 5">KCTC 32238</strain>
    </source>
</reference>
<dbReference type="Gene3D" id="3.30.70.860">
    <property type="match status" value="1"/>
</dbReference>
<dbReference type="InterPro" id="IPR035571">
    <property type="entry name" value="UPF0234-like_C"/>
</dbReference>
<dbReference type="PANTHER" id="PTHR30476">
    <property type="entry name" value="UPF0234 PROTEIN YAJQ"/>
    <property type="match status" value="1"/>
</dbReference>
<keyword evidence="5" id="KW-1185">Reference proteome</keyword>